<proteinExistence type="predicted"/>
<protein>
    <submittedName>
        <fullName evidence="1">Uncharacterized protein</fullName>
    </submittedName>
</protein>
<name>A0A4Q2R7F8_9HYPH</name>
<reference evidence="1 2" key="2">
    <citation type="submission" date="2019-02" db="EMBL/GenBank/DDBJ databases">
        <title>'Lichenibacterium ramalinii' gen. nov. sp. nov., 'Lichenibacterium minor' gen. nov. sp. nov.</title>
        <authorList>
            <person name="Pankratov T."/>
        </authorList>
    </citation>
    <scope>NUCLEOTIDE SEQUENCE [LARGE SCALE GENOMIC DNA]</scope>
    <source>
        <strain evidence="1 2">RmlP001</strain>
    </source>
</reference>
<evidence type="ECO:0000313" key="2">
    <source>
        <dbReference type="Proteomes" id="UP000289411"/>
    </source>
</evidence>
<keyword evidence="2" id="KW-1185">Reference proteome</keyword>
<evidence type="ECO:0000313" key="1">
    <source>
        <dbReference type="EMBL" id="RYB01891.1"/>
    </source>
</evidence>
<reference evidence="1 2" key="1">
    <citation type="submission" date="2018-09" db="EMBL/GenBank/DDBJ databases">
        <authorList>
            <person name="Grouzdev D.S."/>
            <person name="Krutkina M.S."/>
        </authorList>
    </citation>
    <scope>NUCLEOTIDE SEQUENCE [LARGE SCALE GENOMIC DNA]</scope>
    <source>
        <strain evidence="1 2">RmlP001</strain>
    </source>
</reference>
<comment type="caution">
    <text evidence="1">The sequence shown here is derived from an EMBL/GenBank/DDBJ whole genome shotgun (WGS) entry which is preliminary data.</text>
</comment>
<organism evidence="1 2">
    <name type="scientific">Lichenibacterium ramalinae</name>
    <dbReference type="NCBI Taxonomy" id="2316527"/>
    <lineage>
        <taxon>Bacteria</taxon>
        <taxon>Pseudomonadati</taxon>
        <taxon>Pseudomonadota</taxon>
        <taxon>Alphaproteobacteria</taxon>
        <taxon>Hyphomicrobiales</taxon>
        <taxon>Lichenihabitantaceae</taxon>
        <taxon>Lichenibacterium</taxon>
    </lineage>
</organism>
<sequence length="91" mass="10000">MLATAADSVPDEPVSVTRMGPRQVFRELEQARASITWAERRYAEMMAPAYQALGDALDVVHQMSSPQRDAAADICASLRDRGFTMVEASRA</sequence>
<dbReference type="AlphaFoldDB" id="A0A4Q2R7F8"/>
<accession>A0A4Q2R7F8</accession>
<dbReference type="Proteomes" id="UP000289411">
    <property type="component" value="Unassembled WGS sequence"/>
</dbReference>
<dbReference type="RefSeq" id="WP_129221676.1">
    <property type="nucleotide sequence ID" value="NZ_QYBC01000026.1"/>
</dbReference>
<dbReference type="EMBL" id="QYBC01000026">
    <property type="protein sequence ID" value="RYB01891.1"/>
    <property type="molecule type" value="Genomic_DNA"/>
</dbReference>
<gene>
    <name evidence="1" type="ORF">D3272_23605</name>
</gene>